<dbReference type="RefSeq" id="WP_227117572.1">
    <property type="nucleotide sequence ID" value="NZ_LT598928.1"/>
</dbReference>
<feature type="binding site" evidence="14">
    <location>
        <position position="204"/>
    </location>
    <ligand>
        <name>NAD(+)</name>
        <dbReference type="ChEBI" id="CHEBI:57540"/>
    </ligand>
</feature>
<dbReference type="InterPro" id="IPR023753">
    <property type="entry name" value="FAD/NAD-binding_dom"/>
</dbReference>
<comment type="subcellular location">
    <subcellularLocation>
        <location evidence="1">Cytoplasm</location>
    </subcellularLocation>
</comment>
<dbReference type="AlphaFoldDB" id="A0A212J0V9"/>
<reference evidence="19" key="1">
    <citation type="submission" date="2016-04" db="EMBL/GenBank/DDBJ databases">
        <authorList>
            <person name="Evans L.H."/>
            <person name="Alamgir A."/>
            <person name="Owens N."/>
            <person name="Weber N.D."/>
            <person name="Virtaneva K."/>
            <person name="Barbian K."/>
            <person name="Babar A."/>
            <person name="Rosenke K."/>
        </authorList>
    </citation>
    <scope>NUCLEOTIDE SEQUENCE</scope>
    <source>
        <strain evidence="19">92-2</strain>
    </source>
</reference>
<dbReference type="GO" id="GO:0050660">
    <property type="term" value="F:flavin adenine dinucleotide binding"/>
    <property type="evidence" value="ECO:0007669"/>
    <property type="project" value="InterPro"/>
</dbReference>
<dbReference type="InterPro" id="IPR006258">
    <property type="entry name" value="Lipoamide_DH"/>
</dbReference>
<keyword evidence="6 16" id="KW-0285">Flavoprotein</keyword>
<proteinExistence type="inferred from homology"/>
<evidence type="ECO:0000313" key="19">
    <source>
        <dbReference type="EMBL" id="SBV93060.1"/>
    </source>
</evidence>
<dbReference type="Gene3D" id="3.50.50.60">
    <property type="entry name" value="FAD/NAD(P)-binding domain"/>
    <property type="match status" value="2"/>
</dbReference>
<evidence type="ECO:0000256" key="5">
    <source>
        <dbReference type="ARBA" id="ARBA00022490"/>
    </source>
</evidence>
<dbReference type="FunFam" id="3.30.390.30:FF:000001">
    <property type="entry name" value="Dihydrolipoyl dehydrogenase"/>
    <property type="match status" value="1"/>
</dbReference>
<dbReference type="SUPFAM" id="SSF55424">
    <property type="entry name" value="FAD/NAD-linked reductases, dimerisation (C-terminal) domain"/>
    <property type="match status" value="1"/>
</dbReference>
<feature type="binding site" evidence="14">
    <location>
        <begin position="330"/>
        <end position="333"/>
    </location>
    <ligand>
        <name>FAD</name>
        <dbReference type="ChEBI" id="CHEBI:57692"/>
    </ligand>
</feature>
<evidence type="ECO:0000256" key="6">
    <source>
        <dbReference type="ARBA" id="ARBA00022630"/>
    </source>
</evidence>
<comment type="catalytic activity">
    <reaction evidence="12 16">
        <text>N(6)-[(R)-dihydrolipoyl]-L-lysyl-[protein] + NAD(+) = N(6)-[(R)-lipoyl]-L-lysyl-[protein] + NADH + H(+)</text>
        <dbReference type="Rhea" id="RHEA:15045"/>
        <dbReference type="Rhea" id="RHEA-COMP:10474"/>
        <dbReference type="Rhea" id="RHEA-COMP:10475"/>
        <dbReference type="ChEBI" id="CHEBI:15378"/>
        <dbReference type="ChEBI" id="CHEBI:57540"/>
        <dbReference type="ChEBI" id="CHEBI:57945"/>
        <dbReference type="ChEBI" id="CHEBI:83099"/>
        <dbReference type="ChEBI" id="CHEBI:83100"/>
        <dbReference type="EC" id="1.8.1.4"/>
    </reaction>
</comment>
<organism evidence="19">
    <name type="scientific">uncultured Desulfovibrio sp</name>
    <dbReference type="NCBI Taxonomy" id="167968"/>
    <lineage>
        <taxon>Bacteria</taxon>
        <taxon>Pseudomonadati</taxon>
        <taxon>Thermodesulfobacteriota</taxon>
        <taxon>Desulfovibrionia</taxon>
        <taxon>Desulfovibrionales</taxon>
        <taxon>Desulfovibrionaceae</taxon>
        <taxon>Desulfovibrio</taxon>
        <taxon>environmental samples</taxon>
    </lineage>
</organism>
<dbReference type="GO" id="GO:0005737">
    <property type="term" value="C:cytoplasm"/>
    <property type="evidence" value="ECO:0007669"/>
    <property type="project" value="UniProtKB-SubCell"/>
</dbReference>
<evidence type="ECO:0000256" key="1">
    <source>
        <dbReference type="ARBA" id="ARBA00004496"/>
    </source>
</evidence>
<dbReference type="SUPFAM" id="SSF51905">
    <property type="entry name" value="FAD/NAD(P)-binding domain"/>
    <property type="match status" value="1"/>
</dbReference>
<dbReference type="EMBL" id="FLUP01000001">
    <property type="protein sequence ID" value="SBV93060.1"/>
    <property type="molecule type" value="Genomic_DNA"/>
</dbReference>
<dbReference type="InterPro" id="IPR012999">
    <property type="entry name" value="Pyr_OxRdtase_I_AS"/>
</dbReference>
<keyword evidence="14" id="KW-0547">Nucleotide-binding</keyword>
<keyword evidence="9 14" id="KW-0520">NAD</keyword>
<dbReference type="Pfam" id="PF07992">
    <property type="entry name" value="Pyr_redox_2"/>
    <property type="match status" value="1"/>
</dbReference>
<evidence type="ECO:0000256" key="13">
    <source>
        <dbReference type="PIRSR" id="PIRSR000350-2"/>
    </source>
</evidence>
<evidence type="ECO:0000259" key="18">
    <source>
        <dbReference type="Pfam" id="PF07992"/>
    </source>
</evidence>
<keyword evidence="5" id="KW-0963">Cytoplasm</keyword>
<evidence type="ECO:0000256" key="8">
    <source>
        <dbReference type="ARBA" id="ARBA00023002"/>
    </source>
</evidence>
<feature type="domain" description="Pyridine nucleotide-disulphide oxidoreductase dimerisation" evidence="17">
    <location>
        <begin position="360"/>
        <end position="468"/>
    </location>
</feature>
<dbReference type="InterPro" id="IPR001100">
    <property type="entry name" value="Pyr_nuc-diS_OxRdtase"/>
</dbReference>
<keyword evidence="7 14" id="KW-0274">FAD</keyword>
<evidence type="ECO:0000256" key="9">
    <source>
        <dbReference type="ARBA" id="ARBA00023027"/>
    </source>
</evidence>
<evidence type="ECO:0000256" key="10">
    <source>
        <dbReference type="ARBA" id="ARBA00023157"/>
    </source>
</evidence>
<evidence type="ECO:0000256" key="12">
    <source>
        <dbReference type="ARBA" id="ARBA00049187"/>
    </source>
</evidence>
<keyword evidence="8 16" id="KW-0560">Oxidoreductase</keyword>
<dbReference type="PRINTS" id="PR00368">
    <property type="entry name" value="FADPNR"/>
</dbReference>
<dbReference type="PANTHER" id="PTHR22912">
    <property type="entry name" value="DISULFIDE OXIDOREDUCTASE"/>
    <property type="match status" value="1"/>
</dbReference>
<feature type="binding site" evidence="14">
    <location>
        <position position="116"/>
    </location>
    <ligand>
        <name>FAD</name>
        <dbReference type="ChEBI" id="CHEBI:57692"/>
    </ligand>
</feature>
<sequence>MSDQKKSMIVVGGGPGGYTAAFAAAKAGMAVTLVECAELGGTCLNNGCIPTKTIKSSAEALELAQQAVQFGVKIEGGVSIDPQAVYERKERVCATLRSGLEKTCAALGVTLVRGKGRLLGGGAVEVTGNGASSSLSADYVILATGSHPVNLPGLTADHKRILTSDDALKLTHVPASIIIVGGGVIGCELACIYRAFGSTVTVVEGQDRILPLPSVDADISTLLQREMKKRRIACELGQTLTHVRVDENGVSGMLAPSPFVSGSPARPERPISAEMVLVSVGRASMTAGLGLKEAGVATDERGWIRADEYMRTSLPGVYAIGDALGPARVMLAHVAAAEALCAVNDCLTGGKGAPMDYRFVPSAIFTSPEIGCVGMSEQQARDAGYEVKTSIVQVRELGKAQAMGALPGFCKLVADASDGTLLGAHMAGAHATDLIAETTLALRMGASINDIATTIHAHPTLAEAIGDAALRMEEE</sequence>
<gene>
    <name evidence="19" type="primary">lpd</name>
    <name evidence="19" type="ORF">KM92DES2_10351</name>
</gene>
<evidence type="ECO:0000256" key="14">
    <source>
        <dbReference type="PIRSR" id="PIRSR000350-3"/>
    </source>
</evidence>
<evidence type="ECO:0000256" key="2">
    <source>
        <dbReference type="ARBA" id="ARBA00007532"/>
    </source>
</evidence>
<feature type="binding site" evidence="14">
    <location>
        <position position="281"/>
    </location>
    <ligand>
        <name>NAD(+)</name>
        <dbReference type="ChEBI" id="CHEBI:57540"/>
    </ligand>
</feature>
<evidence type="ECO:0000256" key="4">
    <source>
        <dbReference type="ARBA" id="ARBA00016961"/>
    </source>
</evidence>
<feature type="domain" description="FAD/NAD(P)-binding" evidence="18">
    <location>
        <begin position="7"/>
        <end position="339"/>
    </location>
</feature>
<name>A0A212J0V9_9BACT</name>
<feature type="disulfide bond" description="Redox-active" evidence="15">
    <location>
        <begin position="43"/>
        <end position="48"/>
    </location>
</feature>
<evidence type="ECO:0000259" key="17">
    <source>
        <dbReference type="Pfam" id="PF02852"/>
    </source>
</evidence>
<comment type="miscellaneous">
    <text evidence="16">The active site is a redox-active disulfide bond.</text>
</comment>
<dbReference type="Pfam" id="PF02852">
    <property type="entry name" value="Pyr_redox_dim"/>
    <property type="match status" value="1"/>
</dbReference>
<dbReference type="EC" id="1.8.1.4" evidence="3 16"/>
<dbReference type="PROSITE" id="PS00076">
    <property type="entry name" value="PYRIDINE_REDOX_1"/>
    <property type="match status" value="1"/>
</dbReference>
<evidence type="ECO:0000256" key="7">
    <source>
        <dbReference type="ARBA" id="ARBA00022827"/>
    </source>
</evidence>
<dbReference type="PRINTS" id="PR00411">
    <property type="entry name" value="PNDRDTASEI"/>
</dbReference>
<dbReference type="PANTHER" id="PTHR22912:SF217">
    <property type="entry name" value="DIHYDROLIPOYL DEHYDROGENASE"/>
    <property type="match status" value="1"/>
</dbReference>
<keyword evidence="11 16" id="KW-0676">Redox-active center</keyword>
<evidence type="ECO:0000256" key="15">
    <source>
        <dbReference type="PIRSR" id="PIRSR000350-4"/>
    </source>
</evidence>
<dbReference type="Gene3D" id="3.30.390.30">
    <property type="match status" value="1"/>
</dbReference>
<evidence type="ECO:0000256" key="16">
    <source>
        <dbReference type="RuleBase" id="RU003692"/>
    </source>
</evidence>
<dbReference type="NCBIfam" id="TIGR01350">
    <property type="entry name" value="lipoamide_DH"/>
    <property type="match status" value="1"/>
</dbReference>
<dbReference type="InterPro" id="IPR004099">
    <property type="entry name" value="Pyr_nucl-diS_OxRdtase_dimer"/>
</dbReference>
<keyword evidence="10" id="KW-1015">Disulfide bond</keyword>
<evidence type="ECO:0000256" key="11">
    <source>
        <dbReference type="ARBA" id="ARBA00023284"/>
    </source>
</evidence>
<comment type="cofactor">
    <cofactor evidence="14 16">
        <name>FAD</name>
        <dbReference type="ChEBI" id="CHEBI:57692"/>
    </cofactor>
    <text evidence="14 16">Binds 1 FAD per subunit.</text>
</comment>
<dbReference type="GO" id="GO:0006103">
    <property type="term" value="P:2-oxoglutarate metabolic process"/>
    <property type="evidence" value="ECO:0007669"/>
    <property type="project" value="TreeGrafter"/>
</dbReference>
<dbReference type="GO" id="GO:0004148">
    <property type="term" value="F:dihydrolipoyl dehydrogenase (NADH) activity"/>
    <property type="evidence" value="ECO:0007669"/>
    <property type="project" value="UniProtKB-EC"/>
</dbReference>
<feature type="binding site" evidence="14">
    <location>
        <begin position="181"/>
        <end position="188"/>
    </location>
    <ligand>
        <name>NAD(+)</name>
        <dbReference type="ChEBI" id="CHEBI:57540"/>
    </ligand>
</feature>
<accession>A0A212J0V9</accession>
<dbReference type="PIRSF" id="PIRSF000350">
    <property type="entry name" value="Mercury_reductase_MerA"/>
    <property type="match status" value="1"/>
</dbReference>
<protein>
    <recommendedName>
        <fullName evidence="4 16">Dihydrolipoyl dehydrogenase</fullName>
        <ecNumber evidence="3 16">1.8.1.4</ecNumber>
    </recommendedName>
</protein>
<dbReference type="InterPro" id="IPR050151">
    <property type="entry name" value="Class-I_Pyr_Nuc-Dis_Oxidored"/>
</dbReference>
<feature type="binding site" evidence="14">
    <location>
        <position position="52"/>
    </location>
    <ligand>
        <name>FAD</name>
        <dbReference type="ChEBI" id="CHEBI:57692"/>
    </ligand>
</feature>
<evidence type="ECO:0000256" key="3">
    <source>
        <dbReference type="ARBA" id="ARBA00012608"/>
    </source>
</evidence>
<comment type="similarity">
    <text evidence="2 16">Belongs to the class-I pyridine nucleotide-disulfide oxidoreductase family.</text>
</comment>
<dbReference type="InterPro" id="IPR036188">
    <property type="entry name" value="FAD/NAD-bd_sf"/>
</dbReference>
<feature type="binding site" evidence="14">
    <location>
        <begin position="144"/>
        <end position="146"/>
    </location>
    <ligand>
        <name>FAD</name>
        <dbReference type="ChEBI" id="CHEBI:57692"/>
    </ligand>
</feature>
<dbReference type="InterPro" id="IPR016156">
    <property type="entry name" value="FAD/NAD-linked_Rdtase_dimer_sf"/>
</dbReference>
<feature type="binding site" evidence="14">
    <location>
        <position position="322"/>
    </location>
    <ligand>
        <name>FAD</name>
        <dbReference type="ChEBI" id="CHEBI:57692"/>
    </ligand>
</feature>
<feature type="active site" description="Proton acceptor" evidence="13">
    <location>
        <position position="458"/>
    </location>
</feature>